<sequence length="374" mass="40821">MTVYTRPPPLGQHTTSVLETAGPFARQQASVQPEKPTDRGMDKEGVACKASAESLSTDTLEPGAKGPGGSWDGAVLRTADLSFSYPGIDGRPLPGVPPVVRNMSIKLPQGARCLLIGPNGAGKTTLLKVLGGKHMVAEGAVRVLGASPFHDTNLAASGRLSYLGGNWDRDIAFAGYSIPLQGDFPARRMIESVAGVDPARRARLMEVLDIDPEWRMHRVSDGQRRRVQICLGLLHPFQVLLLDEITVDLDVLGRADLLNFLRAECEQRGATIIYATHIFDGLERWPTHVAFLAGGRLERLQRADDIPELAQDRLLELVERWLREELARRKAARGKADGSEEARAKPDVATWSNGWAPGRMTSTLRDASNAVMRM</sequence>
<keyword evidence="6" id="KW-1185">Reference proteome</keyword>
<dbReference type="InterPro" id="IPR027417">
    <property type="entry name" value="P-loop_NTPase"/>
</dbReference>
<dbReference type="PROSITE" id="PS50893">
    <property type="entry name" value="ABC_TRANSPORTER_2"/>
    <property type="match status" value="1"/>
</dbReference>
<gene>
    <name evidence="5" type="ORF">WJX81_002752</name>
</gene>
<dbReference type="EMBL" id="JALJOU010000048">
    <property type="protein sequence ID" value="KAK9830957.1"/>
    <property type="molecule type" value="Genomic_DNA"/>
</dbReference>
<evidence type="ECO:0000256" key="3">
    <source>
        <dbReference type="SAM" id="MobiDB-lite"/>
    </source>
</evidence>
<dbReference type="GO" id="GO:0016887">
    <property type="term" value="F:ATP hydrolysis activity"/>
    <property type="evidence" value="ECO:0007669"/>
    <property type="project" value="InterPro"/>
</dbReference>
<organism evidence="5 6">
    <name type="scientific">Elliptochloris bilobata</name>
    <dbReference type="NCBI Taxonomy" id="381761"/>
    <lineage>
        <taxon>Eukaryota</taxon>
        <taxon>Viridiplantae</taxon>
        <taxon>Chlorophyta</taxon>
        <taxon>core chlorophytes</taxon>
        <taxon>Trebouxiophyceae</taxon>
        <taxon>Trebouxiophyceae incertae sedis</taxon>
        <taxon>Elliptochloris clade</taxon>
        <taxon>Elliptochloris</taxon>
    </lineage>
</organism>
<evidence type="ECO:0000256" key="2">
    <source>
        <dbReference type="ARBA" id="ARBA00022840"/>
    </source>
</evidence>
<dbReference type="PANTHER" id="PTHR43158:SF12">
    <property type="entry name" value="ABC TRANSPORTER FAMILY PROTEIN"/>
    <property type="match status" value="1"/>
</dbReference>
<proteinExistence type="predicted"/>
<feature type="region of interest" description="Disordered" evidence="3">
    <location>
        <begin position="52"/>
        <end position="71"/>
    </location>
</feature>
<feature type="region of interest" description="Disordered" evidence="3">
    <location>
        <begin position="1"/>
        <end position="45"/>
    </location>
</feature>
<evidence type="ECO:0000313" key="6">
    <source>
        <dbReference type="Proteomes" id="UP001445335"/>
    </source>
</evidence>
<feature type="domain" description="ABC transporter" evidence="4">
    <location>
        <begin position="76"/>
        <end position="319"/>
    </location>
</feature>
<dbReference type="GO" id="GO:0005524">
    <property type="term" value="F:ATP binding"/>
    <property type="evidence" value="ECO:0007669"/>
    <property type="project" value="UniProtKB-KW"/>
</dbReference>
<reference evidence="5 6" key="1">
    <citation type="journal article" date="2024" name="Nat. Commun.">
        <title>Phylogenomics reveals the evolutionary origins of lichenization in chlorophyte algae.</title>
        <authorList>
            <person name="Puginier C."/>
            <person name="Libourel C."/>
            <person name="Otte J."/>
            <person name="Skaloud P."/>
            <person name="Haon M."/>
            <person name="Grisel S."/>
            <person name="Petersen M."/>
            <person name="Berrin J.G."/>
            <person name="Delaux P.M."/>
            <person name="Dal Grande F."/>
            <person name="Keller J."/>
        </authorList>
    </citation>
    <scope>NUCLEOTIDE SEQUENCE [LARGE SCALE GENOMIC DNA]</scope>
    <source>
        <strain evidence="5 6">SAG 245.80</strain>
    </source>
</reference>
<dbReference type="InterPro" id="IPR003593">
    <property type="entry name" value="AAA+_ATPase"/>
</dbReference>
<dbReference type="Pfam" id="PF00005">
    <property type="entry name" value="ABC_tran"/>
    <property type="match status" value="1"/>
</dbReference>
<dbReference type="PANTHER" id="PTHR43158">
    <property type="entry name" value="SKFA PEPTIDE EXPORT ATP-BINDING PROTEIN SKFE"/>
    <property type="match status" value="1"/>
</dbReference>
<feature type="compositionally biased region" description="Pro residues" evidence="3">
    <location>
        <begin position="1"/>
        <end position="10"/>
    </location>
</feature>
<name>A0AAW1RCM4_9CHLO</name>
<protein>
    <recommendedName>
        <fullName evidence="4">ABC transporter domain-containing protein</fullName>
    </recommendedName>
</protein>
<evidence type="ECO:0000313" key="5">
    <source>
        <dbReference type="EMBL" id="KAK9830957.1"/>
    </source>
</evidence>
<dbReference type="AlphaFoldDB" id="A0AAW1RCM4"/>
<dbReference type="SMART" id="SM00382">
    <property type="entry name" value="AAA"/>
    <property type="match status" value="1"/>
</dbReference>
<comment type="caution">
    <text evidence="5">The sequence shown here is derived from an EMBL/GenBank/DDBJ whole genome shotgun (WGS) entry which is preliminary data.</text>
</comment>
<dbReference type="InterPro" id="IPR003439">
    <property type="entry name" value="ABC_transporter-like_ATP-bd"/>
</dbReference>
<dbReference type="Proteomes" id="UP001445335">
    <property type="component" value="Unassembled WGS sequence"/>
</dbReference>
<dbReference type="Gene3D" id="3.40.50.300">
    <property type="entry name" value="P-loop containing nucleotide triphosphate hydrolases"/>
    <property type="match status" value="1"/>
</dbReference>
<feature type="compositionally biased region" description="Basic and acidic residues" evidence="3">
    <location>
        <begin position="35"/>
        <end position="45"/>
    </location>
</feature>
<evidence type="ECO:0000256" key="1">
    <source>
        <dbReference type="ARBA" id="ARBA00022741"/>
    </source>
</evidence>
<dbReference type="SUPFAM" id="SSF52540">
    <property type="entry name" value="P-loop containing nucleoside triphosphate hydrolases"/>
    <property type="match status" value="1"/>
</dbReference>
<accession>A0AAW1RCM4</accession>
<evidence type="ECO:0000259" key="4">
    <source>
        <dbReference type="PROSITE" id="PS50893"/>
    </source>
</evidence>
<keyword evidence="2" id="KW-0067">ATP-binding</keyword>
<keyword evidence="1" id="KW-0547">Nucleotide-binding</keyword>